<gene>
    <name evidence="1" type="ORF">HHK36_013950</name>
</gene>
<proteinExistence type="predicted"/>
<accession>A0A835DEW2</accession>
<keyword evidence="2" id="KW-1185">Reference proteome</keyword>
<dbReference type="EMBL" id="JABCRI010000009">
    <property type="protein sequence ID" value="KAF8400651.1"/>
    <property type="molecule type" value="Genomic_DNA"/>
</dbReference>
<organism evidence="1 2">
    <name type="scientific">Tetracentron sinense</name>
    <name type="common">Spur-leaf</name>
    <dbReference type="NCBI Taxonomy" id="13715"/>
    <lineage>
        <taxon>Eukaryota</taxon>
        <taxon>Viridiplantae</taxon>
        <taxon>Streptophyta</taxon>
        <taxon>Embryophyta</taxon>
        <taxon>Tracheophyta</taxon>
        <taxon>Spermatophyta</taxon>
        <taxon>Magnoliopsida</taxon>
        <taxon>Trochodendrales</taxon>
        <taxon>Trochodendraceae</taxon>
        <taxon>Tetracentron</taxon>
    </lineage>
</organism>
<evidence type="ECO:0000313" key="1">
    <source>
        <dbReference type="EMBL" id="KAF8400651.1"/>
    </source>
</evidence>
<reference evidence="1 2" key="1">
    <citation type="submission" date="2020-04" db="EMBL/GenBank/DDBJ databases">
        <title>Plant Genome Project.</title>
        <authorList>
            <person name="Zhang R.-G."/>
        </authorList>
    </citation>
    <scope>NUCLEOTIDE SEQUENCE [LARGE SCALE GENOMIC DNA]</scope>
    <source>
        <strain evidence="1">YNK0</strain>
        <tissue evidence="1">Leaf</tissue>
    </source>
</reference>
<sequence>MPISNLIFFDGTAIGPTSEATGQSQGADGVDEYQPFNAPRLRVFVGTWSVAGRSPMGKLDDWFILKDANNIYALRSA</sequence>
<protein>
    <submittedName>
        <fullName evidence="1">Uncharacterized protein</fullName>
    </submittedName>
</protein>
<dbReference type="OrthoDB" id="1733597at2759"/>
<name>A0A835DEW2_TETSI</name>
<comment type="caution">
    <text evidence="1">The sequence shown here is derived from an EMBL/GenBank/DDBJ whole genome shotgun (WGS) entry which is preliminary data.</text>
</comment>
<dbReference type="Proteomes" id="UP000655225">
    <property type="component" value="Unassembled WGS sequence"/>
</dbReference>
<evidence type="ECO:0000313" key="2">
    <source>
        <dbReference type="Proteomes" id="UP000655225"/>
    </source>
</evidence>
<dbReference type="AlphaFoldDB" id="A0A835DEW2"/>